<dbReference type="OrthoDB" id="5872154at2759"/>
<protein>
    <submittedName>
        <fullName evidence="2">ZFY16 protein</fullName>
    </submittedName>
</protein>
<feature type="non-terminal residue" evidence="2">
    <location>
        <position position="77"/>
    </location>
</feature>
<organism evidence="2 3">
    <name type="scientific">Galbula dea</name>
    <dbReference type="NCBI Taxonomy" id="1109041"/>
    <lineage>
        <taxon>Eukaryota</taxon>
        <taxon>Metazoa</taxon>
        <taxon>Chordata</taxon>
        <taxon>Craniata</taxon>
        <taxon>Vertebrata</taxon>
        <taxon>Euteleostomi</taxon>
        <taxon>Archelosauria</taxon>
        <taxon>Archosauria</taxon>
        <taxon>Dinosauria</taxon>
        <taxon>Saurischia</taxon>
        <taxon>Theropoda</taxon>
        <taxon>Coelurosauria</taxon>
        <taxon>Aves</taxon>
        <taxon>Neognathae</taxon>
        <taxon>Neoaves</taxon>
        <taxon>Telluraves</taxon>
        <taxon>Coraciimorphae</taxon>
        <taxon>Piciformes</taxon>
        <taxon>Galbulidae</taxon>
        <taxon>Galbula</taxon>
    </lineage>
</organism>
<comment type="caution">
    <text evidence="2">The sequence shown here is derived from an EMBL/GenBank/DDBJ whole genome shotgun (WGS) entry which is preliminary data.</text>
</comment>
<evidence type="ECO:0000313" key="2">
    <source>
        <dbReference type="EMBL" id="NXI36608.1"/>
    </source>
</evidence>
<gene>
    <name evidence="2" type="primary">Zfyve16_0</name>
    <name evidence="2" type="ORF">GALDEA_R01398</name>
</gene>
<dbReference type="Pfam" id="PF11979">
    <property type="entry name" value="SARA_C"/>
    <property type="match status" value="1"/>
</dbReference>
<sequence length="77" mass="8586">VTGASYVMFKEALNITSGLAKPTVVEDGLLVEITPETMKSLRQALRDKKDFTILCEGNVAQHVEIYWVDNEEETNKG</sequence>
<dbReference type="InterPro" id="IPR022557">
    <property type="entry name" value="SARA-like_C"/>
</dbReference>
<dbReference type="PANTHER" id="PTHR46319">
    <property type="entry name" value="ZINC FINGER FYVE DOMAIN-CONTAINING PROTEIN"/>
    <property type="match status" value="1"/>
</dbReference>
<dbReference type="Proteomes" id="UP000566440">
    <property type="component" value="Unassembled WGS sequence"/>
</dbReference>
<accession>A0A7K9SL75</accession>
<dbReference type="GO" id="GO:0031901">
    <property type="term" value="C:early endosome membrane"/>
    <property type="evidence" value="ECO:0007669"/>
    <property type="project" value="TreeGrafter"/>
</dbReference>
<evidence type="ECO:0000259" key="1">
    <source>
        <dbReference type="Pfam" id="PF11979"/>
    </source>
</evidence>
<feature type="non-terminal residue" evidence="2">
    <location>
        <position position="1"/>
    </location>
</feature>
<name>A0A7K9SL75_9PICI</name>
<dbReference type="PANTHER" id="PTHR46319:SF1">
    <property type="entry name" value="ZINC FINGER FYVE DOMAIN-CONTAINING PROTEIN 16"/>
    <property type="match status" value="1"/>
</dbReference>
<proteinExistence type="predicted"/>
<dbReference type="EMBL" id="VWZX01001740">
    <property type="protein sequence ID" value="NXI36608.1"/>
    <property type="molecule type" value="Genomic_DNA"/>
</dbReference>
<dbReference type="GO" id="GO:0006622">
    <property type="term" value="P:protein targeting to lysosome"/>
    <property type="evidence" value="ECO:0007669"/>
    <property type="project" value="TreeGrafter"/>
</dbReference>
<dbReference type="GO" id="GO:0016197">
    <property type="term" value="P:endosomal transport"/>
    <property type="evidence" value="ECO:0007669"/>
    <property type="project" value="TreeGrafter"/>
</dbReference>
<reference evidence="2 3" key="1">
    <citation type="submission" date="2019-09" db="EMBL/GenBank/DDBJ databases">
        <title>Bird 10,000 Genomes (B10K) Project - Family phase.</title>
        <authorList>
            <person name="Zhang G."/>
        </authorList>
    </citation>
    <scope>NUCLEOTIDE SEQUENCE [LARGE SCALE GENOMIC DNA]</scope>
    <source>
        <strain evidence="2">B10K-DU-001-62</strain>
        <tissue evidence="2">Muscle</tissue>
    </source>
</reference>
<feature type="domain" description="Smad anchor for receptor activation-like C-terminal" evidence="1">
    <location>
        <begin position="1"/>
        <end position="76"/>
    </location>
</feature>
<evidence type="ECO:0000313" key="3">
    <source>
        <dbReference type="Proteomes" id="UP000566440"/>
    </source>
</evidence>
<dbReference type="Gene3D" id="3.30.1360.220">
    <property type="entry name" value="Domain of unknown function (DUF3480), N-terminal subdomain"/>
    <property type="match status" value="1"/>
</dbReference>
<keyword evidence="3" id="KW-1185">Reference proteome</keyword>
<dbReference type="AlphaFoldDB" id="A0A7K9SL75"/>